<accession>X1KZE6</accession>
<evidence type="ECO:0000313" key="1">
    <source>
        <dbReference type="EMBL" id="GAH87328.1"/>
    </source>
</evidence>
<reference evidence="1" key="1">
    <citation type="journal article" date="2014" name="Front. Microbiol.">
        <title>High frequency of phylogenetically diverse reductive dehalogenase-homologous genes in deep subseafloor sedimentary metagenomes.</title>
        <authorList>
            <person name="Kawai M."/>
            <person name="Futagami T."/>
            <person name="Toyoda A."/>
            <person name="Takaki Y."/>
            <person name="Nishi S."/>
            <person name="Hori S."/>
            <person name="Arai W."/>
            <person name="Tsubouchi T."/>
            <person name="Morono Y."/>
            <person name="Uchiyama I."/>
            <person name="Ito T."/>
            <person name="Fujiyama A."/>
            <person name="Inagaki F."/>
            <person name="Takami H."/>
        </authorList>
    </citation>
    <scope>NUCLEOTIDE SEQUENCE</scope>
    <source>
        <strain evidence="1">Expedition CK06-06</strain>
    </source>
</reference>
<comment type="caution">
    <text evidence="1">The sequence shown here is derived from an EMBL/GenBank/DDBJ whole genome shotgun (WGS) entry which is preliminary data.</text>
</comment>
<gene>
    <name evidence="1" type="ORF">S03H2_63758</name>
</gene>
<sequence>DNKAAFVGNFPPTCNVDIGSGLLQPLGNVCYGGFMNVYWNPEDLL</sequence>
<protein>
    <submittedName>
        <fullName evidence="1">Uncharacterized protein</fullName>
    </submittedName>
</protein>
<organism evidence="1">
    <name type="scientific">marine sediment metagenome</name>
    <dbReference type="NCBI Taxonomy" id="412755"/>
    <lineage>
        <taxon>unclassified sequences</taxon>
        <taxon>metagenomes</taxon>
        <taxon>ecological metagenomes</taxon>
    </lineage>
</organism>
<proteinExistence type="predicted"/>
<feature type="non-terminal residue" evidence="1">
    <location>
        <position position="1"/>
    </location>
</feature>
<dbReference type="AlphaFoldDB" id="X1KZE6"/>
<name>X1KZE6_9ZZZZ</name>
<dbReference type="EMBL" id="BARU01041341">
    <property type="protein sequence ID" value="GAH87328.1"/>
    <property type="molecule type" value="Genomic_DNA"/>
</dbReference>